<name>S9S9V8_MAGFU</name>
<evidence type="ECO:0008006" key="3">
    <source>
        <dbReference type="Google" id="ProtNLM"/>
    </source>
</evidence>
<sequence length="134" mass="14059">MTRGPKKGTAKSAGQHVANARAAWGDDMPVWVMALARACDAGSLSQIGASVGYSGPALSQTINRKYQGDIAAVEKAVRGVLLAERQGCPVLGLIPANDCLSHQRKAFNTASPQAVRLARACATCTHRQGGHHDR</sequence>
<dbReference type="STRING" id="1316936.K678_13860"/>
<evidence type="ECO:0000313" key="2">
    <source>
        <dbReference type="Proteomes" id="UP000015350"/>
    </source>
</evidence>
<dbReference type="EMBL" id="AQPH01000064">
    <property type="protein sequence ID" value="EPY00858.1"/>
    <property type="molecule type" value="Genomic_DNA"/>
</dbReference>
<dbReference type="Proteomes" id="UP000015350">
    <property type="component" value="Unassembled WGS sequence"/>
</dbReference>
<gene>
    <name evidence="1" type="ORF">K678_13860</name>
</gene>
<dbReference type="GO" id="GO:0003677">
    <property type="term" value="F:DNA binding"/>
    <property type="evidence" value="ECO:0007669"/>
    <property type="project" value="InterPro"/>
</dbReference>
<dbReference type="OrthoDB" id="6064795at2"/>
<evidence type="ECO:0000313" key="1">
    <source>
        <dbReference type="EMBL" id="EPY00858.1"/>
    </source>
</evidence>
<dbReference type="Gene3D" id="1.10.260.40">
    <property type="entry name" value="lambda repressor-like DNA-binding domains"/>
    <property type="match status" value="1"/>
</dbReference>
<reference evidence="1 2" key="1">
    <citation type="submission" date="2013-04" db="EMBL/GenBank/DDBJ databases">
        <authorList>
            <person name="Kuznetsov B."/>
            <person name="Ivanovsky R."/>
        </authorList>
    </citation>
    <scope>NUCLEOTIDE SEQUENCE [LARGE SCALE GENOMIC DNA]</scope>
    <source>
        <strain evidence="1 2">MGU-K5</strain>
    </source>
</reference>
<organism evidence="1 2">
    <name type="scientific">Magnetospirillum fulvum MGU-K5</name>
    <dbReference type="NCBI Taxonomy" id="1316936"/>
    <lineage>
        <taxon>Bacteria</taxon>
        <taxon>Pseudomonadati</taxon>
        <taxon>Pseudomonadota</taxon>
        <taxon>Alphaproteobacteria</taxon>
        <taxon>Rhodospirillales</taxon>
        <taxon>Rhodospirillaceae</taxon>
        <taxon>Magnetospirillum</taxon>
    </lineage>
</organism>
<proteinExistence type="predicted"/>
<dbReference type="RefSeq" id="WP_021133061.1">
    <property type="nucleotide sequence ID" value="NZ_AQPH01000064.1"/>
</dbReference>
<dbReference type="InterPro" id="IPR010982">
    <property type="entry name" value="Lambda_DNA-bd_dom_sf"/>
</dbReference>
<accession>S9S9V8</accession>
<protein>
    <recommendedName>
        <fullName evidence="3">Transcriptional regulator</fullName>
    </recommendedName>
</protein>
<dbReference type="eggNOG" id="ENOG5032Z15">
    <property type="taxonomic scope" value="Bacteria"/>
</dbReference>
<comment type="caution">
    <text evidence="1">The sequence shown here is derived from an EMBL/GenBank/DDBJ whole genome shotgun (WGS) entry which is preliminary data.</text>
</comment>
<dbReference type="AlphaFoldDB" id="S9S9V8"/>